<dbReference type="InterPro" id="IPR045500">
    <property type="entry name" value="DUF6491"/>
</dbReference>
<sequence>MRHSYRVSLLLAAGLCAASAQAFAADAIQDCVDLSGSQQVSRFGGQYVLVADGSDYYRLSVGSSCDGLQLATRFELSTEGQAGRVCPSGTRVKLNKGDCKISKVERIDEAAYTRYSRRS</sequence>
<evidence type="ECO:0000256" key="1">
    <source>
        <dbReference type="SAM" id="SignalP"/>
    </source>
</evidence>
<proteinExistence type="predicted"/>
<dbReference type="AlphaFoldDB" id="A0A371K3V0"/>
<reference evidence="2 3" key="1">
    <citation type="submission" date="2018-08" db="EMBL/GenBank/DDBJ databases">
        <title>Lysobacter sp. zong2l5, whole genome shotgun sequence.</title>
        <authorList>
            <person name="Zhang X."/>
            <person name="Feng G."/>
            <person name="Zhu H."/>
        </authorList>
    </citation>
    <scope>NUCLEOTIDE SEQUENCE [LARGE SCALE GENOMIC DNA]</scope>
    <source>
        <strain evidence="3">zong2l5</strain>
    </source>
</reference>
<protein>
    <submittedName>
        <fullName evidence="2">Uncharacterized protein</fullName>
    </submittedName>
</protein>
<evidence type="ECO:0000313" key="3">
    <source>
        <dbReference type="Proteomes" id="UP000264492"/>
    </source>
</evidence>
<gene>
    <name evidence="2" type="ORF">DX914_05610</name>
</gene>
<accession>A0A371K3V0</accession>
<evidence type="ECO:0000313" key="2">
    <source>
        <dbReference type="EMBL" id="RDZ28601.1"/>
    </source>
</evidence>
<keyword evidence="3" id="KW-1185">Reference proteome</keyword>
<dbReference type="OrthoDB" id="6025706at2"/>
<dbReference type="Pfam" id="PF20101">
    <property type="entry name" value="DUF6491"/>
    <property type="match status" value="1"/>
</dbReference>
<dbReference type="Proteomes" id="UP000264492">
    <property type="component" value="Unassembled WGS sequence"/>
</dbReference>
<dbReference type="EMBL" id="QTSU01000001">
    <property type="protein sequence ID" value="RDZ28601.1"/>
    <property type="molecule type" value="Genomic_DNA"/>
</dbReference>
<dbReference type="RefSeq" id="WP_115858040.1">
    <property type="nucleotide sequence ID" value="NZ_QTSU01000001.1"/>
</dbReference>
<organism evidence="2 3">
    <name type="scientific">Lysobacter silvisoli</name>
    <dbReference type="NCBI Taxonomy" id="2293254"/>
    <lineage>
        <taxon>Bacteria</taxon>
        <taxon>Pseudomonadati</taxon>
        <taxon>Pseudomonadota</taxon>
        <taxon>Gammaproteobacteria</taxon>
        <taxon>Lysobacterales</taxon>
        <taxon>Lysobacteraceae</taxon>
        <taxon>Lysobacter</taxon>
    </lineage>
</organism>
<name>A0A371K3V0_9GAMM</name>
<feature type="signal peptide" evidence="1">
    <location>
        <begin position="1"/>
        <end position="24"/>
    </location>
</feature>
<feature type="chain" id="PRO_5016771304" evidence="1">
    <location>
        <begin position="25"/>
        <end position="119"/>
    </location>
</feature>
<keyword evidence="1" id="KW-0732">Signal</keyword>
<comment type="caution">
    <text evidence="2">The sequence shown here is derived from an EMBL/GenBank/DDBJ whole genome shotgun (WGS) entry which is preliminary data.</text>
</comment>